<protein>
    <recommendedName>
        <fullName evidence="10">Calcineurin-like phosphoesterase</fullName>
    </recommendedName>
</protein>
<dbReference type="PIRSF" id="PIRSF004789">
    <property type="entry name" value="DR1281"/>
    <property type="match status" value="1"/>
</dbReference>
<dbReference type="SUPFAM" id="SSF56300">
    <property type="entry name" value="Metallo-dependent phosphatases"/>
    <property type="match status" value="1"/>
</dbReference>
<accession>A0A2T0AXD7</accession>
<evidence type="ECO:0000256" key="7">
    <source>
        <dbReference type="PIRSR" id="PIRSR004789-51"/>
    </source>
</evidence>
<keyword evidence="3" id="KW-0378">Hydrolase</keyword>
<gene>
    <name evidence="8" type="ORF">MOHU_02460</name>
</gene>
<feature type="binding site" evidence="7">
    <location>
        <position position="67"/>
    </location>
    <ligand>
        <name>Fe cation</name>
        <dbReference type="ChEBI" id="CHEBI:24875"/>
        <label>2</label>
    </ligand>
</feature>
<dbReference type="EMBL" id="PVXM01000004">
    <property type="protein sequence ID" value="PRR75482.1"/>
    <property type="molecule type" value="Genomic_DNA"/>
</dbReference>
<comment type="cofactor">
    <cofactor evidence="1">
        <name>Fe(3+)</name>
        <dbReference type="ChEBI" id="CHEBI:29034"/>
    </cofactor>
</comment>
<dbReference type="RefSeq" id="WP_106004298.1">
    <property type="nucleotide sequence ID" value="NZ_CP136419.1"/>
</dbReference>
<feature type="binding site" evidence="7">
    <location>
        <position position="8"/>
    </location>
    <ligand>
        <name>Fe cation</name>
        <dbReference type="ChEBI" id="CHEBI:24875"/>
        <label>1</label>
    </ligand>
</feature>
<name>A0A2T0AXD7_9FIRM</name>
<reference evidence="8 9" key="1">
    <citation type="submission" date="2018-03" db="EMBL/GenBank/DDBJ databases">
        <title>Genome sequence of Moorella humiferrea DSM 23265.</title>
        <authorList>
            <person name="Poehlein A."/>
            <person name="Daniel R."/>
        </authorList>
    </citation>
    <scope>NUCLEOTIDE SEQUENCE [LARGE SCALE GENOMIC DNA]</scope>
    <source>
        <strain evidence="8 9">DSM 23265</strain>
    </source>
</reference>
<evidence type="ECO:0000256" key="2">
    <source>
        <dbReference type="ARBA" id="ARBA00022723"/>
    </source>
</evidence>
<evidence type="ECO:0000256" key="1">
    <source>
        <dbReference type="ARBA" id="ARBA00001965"/>
    </source>
</evidence>
<dbReference type="PANTHER" id="PTHR36303">
    <property type="entry name" value="2',3'-CYCLIC-NUCLEOTIDE 2'-PHOSPHODIESTERASE"/>
    <property type="match status" value="1"/>
</dbReference>
<feature type="active site" description="Proton donor" evidence="6">
    <location>
        <position position="68"/>
    </location>
</feature>
<dbReference type="GO" id="GO:0046872">
    <property type="term" value="F:metal ion binding"/>
    <property type="evidence" value="ECO:0007669"/>
    <property type="project" value="UniProtKB-KW"/>
</dbReference>
<comment type="similarity">
    <text evidence="5">Belongs to the YmdB-like family.</text>
</comment>
<feature type="binding site" evidence="7">
    <location>
        <position position="40"/>
    </location>
    <ligand>
        <name>Fe cation</name>
        <dbReference type="ChEBI" id="CHEBI:24875"/>
        <label>1</label>
    </ligand>
</feature>
<dbReference type="NCBIfam" id="TIGR00282">
    <property type="entry name" value="TIGR00282 family metallophosphoesterase"/>
    <property type="match status" value="1"/>
</dbReference>
<keyword evidence="4" id="KW-0408">Iron</keyword>
<dbReference type="Pfam" id="PF13277">
    <property type="entry name" value="YmdB"/>
    <property type="match status" value="1"/>
</dbReference>
<dbReference type="OrthoDB" id="9801109at2"/>
<evidence type="ECO:0000256" key="5">
    <source>
        <dbReference type="ARBA" id="ARBA00061401"/>
    </source>
</evidence>
<organism evidence="8 9">
    <name type="scientific">Neomoorella humiferrea</name>
    <dbReference type="NCBI Taxonomy" id="676965"/>
    <lineage>
        <taxon>Bacteria</taxon>
        <taxon>Bacillati</taxon>
        <taxon>Bacillota</taxon>
        <taxon>Clostridia</taxon>
        <taxon>Neomoorellales</taxon>
        <taxon>Neomoorellaceae</taxon>
        <taxon>Neomoorella</taxon>
    </lineage>
</organism>
<comment type="caution">
    <text evidence="8">The sequence shown here is derived from an EMBL/GenBank/DDBJ whole genome shotgun (WGS) entry which is preliminary data.</text>
</comment>
<sequence>MRVLMIGDIVGRPGRKAVQELLPYLLHEYRPDLVVANGENAAGGNGITPPVAAELFNRGIHVLTMGNHVWDKREAENLLEEEARILRPANYPDGTPGRGYTIIRVKEDLQVGIINLSGRIFLSTLECPFRLARLLAEEIRATTRMILVDFHAEATSEKVAMGWYLDGLVSAVVGTHTHIQTADARILPGGTAYITDVGMTGPRDSILGVKTEIVIKKFITQMPVRFEVATGPVQLEAVLIDINPDTGRAEAIQRLQLYGTS</sequence>
<dbReference type="PANTHER" id="PTHR36303:SF1">
    <property type="entry name" value="2',3'-CYCLIC-NUCLEOTIDE 2'-PHOSPHODIESTERASE"/>
    <property type="match status" value="1"/>
</dbReference>
<evidence type="ECO:0008006" key="10">
    <source>
        <dbReference type="Google" id="ProtNLM"/>
    </source>
</evidence>
<evidence type="ECO:0000256" key="4">
    <source>
        <dbReference type="ARBA" id="ARBA00023004"/>
    </source>
</evidence>
<dbReference type="InterPro" id="IPR029052">
    <property type="entry name" value="Metallo-depent_PP-like"/>
</dbReference>
<dbReference type="AlphaFoldDB" id="A0A2T0AXD7"/>
<dbReference type="Proteomes" id="UP000238415">
    <property type="component" value="Unassembled WGS sequence"/>
</dbReference>
<dbReference type="InterPro" id="IPR005235">
    <property type="entry name" value="YmdB-like"/>
</dbReference>
<feature type="binding site" evidence="7">
    <location>
        <position position="39"/>
    </location>
    <ligand>
        <name>Fe cation</name>
        <dbReference type="ChEBI" id="CHEBI:24875"/>
        <label>2</label>
    </ligand>
</feature>
<evidence type="ECO:0000256" key="3">
    <source>
        <dbReference type="ARBA" id="ARBA00022801"/>
    </source>
</evidence>
<keyword evidence="2 7" id="KW-0479">Metal-binding</keyword>
<proteinExistence type="inferred from homology"/>
<evidence type="ECO:0000313" key="8">
    <source>
        <dbReference type="EMBL" id="PRR75482.1"/>
    </source>
</evidence>
<evidence type="ECO:0000256" key="6">
    <source>
        <dbReference type="PIRSR" id="PIRSR004789-50"/>
    </source>
</evidence>
<dbReference type="CDD" id="cd07382">
    <property type="entry name" value="MPP_DR1281"/>
    <property type="match status" value="1"/>
</dbReference>
<feature type="binding site" evidence="7">
    <location>
        <position position="176"/>
    </location>
    <ligand>
        <name>Fe cation</name>
        <dbReference type="ChEBI" id="CHEBI:24875"/>
        <label>2</label>
    </ligand>
</feature>
<feature type="binding site" evidence="7">
    <location>
        <position position="39"/>
    </location>
    <ligand>
        <name>Fe cation</name>
        <dbReference type="ChEBI" id="CHEBI:24875"/>
        <label>1</label>
    </ligand>
</feature>
<feature type="binding site" evidence="7">
    <location>
        <position position="151"/>
    </location>
    <ligand>
        <name>Fe cation</name>
        <dbReference type="ChEBI" id="CHEBI:24875"/>
        <label>2</label>
    </ligand>
</feature>
<feature type="binding site" evidence="7">
    <location>
        <position position="178"/>
    </location>
    <ligand>
        <name>Fe cation</name>
        <dbReference type="ChEBI" id="CHEBI:24875"/>
        <label>1</label>
    </ligand>
</feature>
<dbReference type="Gene3D" id="3.60.21.10">
    <property type="match status" value="1"/>
</dbReference>
<keyword evidence="9" id="KW-1185">Reference proteome</keyword>
<dbReference type="GO" id="GO:0004113">
    <property type="term" value="F:2',3'-cyclic-nucleotide 3'-phosphodiesterase activity"/>
    <property type="evidence" value="ECO:0007669"/>
    <property type="project" value="TreeGrafter"/>
</dbReference>
<evidence type="ECO:0000313" key="9">
    <source>
        <dbReference type="Proteomes" id="UP000238415"/>
    </source>
</evidence>
<dbReference type="FunFam" id="3.60.21.10:FF:000016">
    <property type="entry name" value="Putative metallophosphoesterase"/>
    <property type="match status" value="1"/>
</dbReference>